<evidence type="ECO:0000313" key="3">
    <source>
        <dbReference type="EMBL" id="OCF36462.1"/>
    </source>
</evidence>
<dbReference type="PANTHER" id="PTHR23088:SF27">
    <property type="entry name" value="DEAMINATED GLUTATHIONE AMIDASE"/>
    <property type="match status" value="1"/>
</dbReference>
<gene>
    <name evidence="3" type="ORF">I316_01711</name>
</gene>
<dbReference type="PANTHER" id="PTHR23088">
    <property type="entry name" value="NITRILASE-RELATED"/>
    <property type="match status" value="1"/>
</dbReference>
<evidence type="ECO:0000313" key="4">
    <source>
        <dbReference type="Proteomes" id="UP000092666"/>
    </source>
</evidence>
<dbReference type="EMBL" id="KI669495">
    <property type="protein sequence ID" value="OCF36462.1"/>
    <property type="molecule type" value="Genomic_DNA"/>
</dbReference>
<evidence type="ECO:0000256" key="1">
    <source>
        <dbReference type="SAM" id="MobiDB-lite"/>
    </source>
</evidence>
<dbReference type="InterPro" id="IPR036526">
    <property type="entry name" value="C-N_Hydrolase_sf"/>
</dbReference>
<dbReference type="InterPro" id="IPR001110">
    <property type="entry name" value="UPF0012_CS"/>
</dbReference>
<dbReference type="OrthoDB" id="10250282at2759"/>
<dbReference type="PROSITE" id="PS50263">
    <property type="entry name" value="CN_HYDROLASE"/>
    <property type="match status" value="1"/>
</dbReference>
<dbReference type="AlphaFoldDB" id="A0A1B9GZL4"/>
<dbReference type="Proteomes" id="UP000092666">
    <property type="component" value="Unassembled WGS sequence"/>
</dbReference>
<dbReference type="Gene3D" id="3.60.110.10">
    <property type="entry name" value="Carbon-nitrogen hydrolase"/>
    <property type="match status" value="1"/>
</dbReference>
<protein>
    <submittedName>
        <fullName evidence="3">Nit protein 1</fullName>
    </submittedName>
</protein>
<keyword evidence="4" id="KW-1185">Reference proteome</keyword>
<feature type="domain" description="CN hydrolase" evidence="2">
    <location>
        <begin position="21"/>
        <end position="295"/>
    </location>
</feature>
<reference evidence="3 4" key="1">
    <citation type="submission" date="2013-07" db="EMBL/GenBank/DDBJ databases">
        <title>The Genome Sequence of Cryptococcus heveanensis BCC8398.</title>
        <authorList>
            <consortium name="The Broad Institute Genome Sequencing Platform"/>
            <person name="Cuomo C."/>
            <person name="Litvintseva A."/>
            <person name="Chen Y."/>
            <person name="Heitman J."/>
            <person name="Sun S."/>
            <person name="Springer D."/>
            <person name="Dromer F."/>
            <person name="Young S.K."/>
            <person name="Zeng Q."/>
            <person name="Gargeya S."/>
            <person name="Fitzgerald M."/>
            <person name="Abouelleil A."/>
            <person name="Alvarado L."/>
            <person name="Berlin A.M."/>
            <person name="Chapman S.B."/>
            <person name="Dewar J."/>
            <person name="Goldberg J."/>
            <person name="Griggs A."/>
            <person name="Gujja S."/>
            <person name="Hansen M."/>
            <person name="Howarth C."/>
            <person name="Imamovic A."/>
            <person name="Larimer J."/>
            <person name="McCowan C."/>
            <person name="Murphy C."/>
            <person name="Pearson M."/>
            <person name="Priest M."/>
            <person name="Roberts A."/>
            <person name="Saif S."/>
            <person name="Shea T."/>
            <person name="Sykes S."/>
            <person name="Wortman J."/>
            <person name="Nusbaum C."/>
            <person name="Birren B."/>
        </authorList>
    </citation>
    <scope>NUCLEOTIDE SEQUENCE [LARGE SCALE GENOMIC DNA]</scope>
    <source>
        <strain evidence="3 4">BCC8398</strain>
    </source>
</reference>
<dbReference type="Pfam" id="PF00795">
    <property type="entry name" value="CN_hydrolase"/>
    <property type="match status" value="1"/>
</dbReference>
<sequence>MSTSSASTAAAGTGAHARTGTRVAVAQIRSTADPADNLRRSVNVIQRAVEAGAKAVFLPEAADFINQSKEESRRLSSPLAQHPYTLGLQKLAKDLGVVISAGVHEGPEDEQEQRFYNTHVVIGGSGELLATYRKLHLFDVELTKPPNPDGTVPPPQKTGESDRILRGESVTPPVTVDGLGKLGLEICYDIRFPELSIILTRLGATTLLFPSAFTVKTGRDHWATLCRSQAIQAQSYVIASAQYGAHSEKRTSWGESIAFDPWGRELGKLRQVDDTPPGSDEGIEKVYEEGGEFFVFDLQEDIIQ</sequence>
<reference evidence="4" key="2">
    <citation type="submission" date="2013-12" db="EMBL/GenBank/DDBJ databases">
        <title>Evolution of pathogenesis and genome organization in the Tremellales.</title>
        <authorList>
            <person name="Cuomo C."/>
            <person name="Litvintseva A."/>
            <person name="Heitman J."/>
            <person name="Chen Y."/>
            <person name="Sun S."/>
            <person name="Springer D."/>
            <person name="Dromer F."/>
            <person name="Young S."/>
            <person name="Zeng Q."/>
            <person name="Chapman S."/>
            <person name="Gujja S."/>
            <person name="Saif S."/>
            <person name="Birren B."/>
        </authorList>
    </citation>
    <scope>NUCLEOTIDE SEQUENCE [LARGE SCALE GENOMIC DNA]</scope>
    <source>
        <strain evidence="4">BCC8398</strain>
    </source>
</reference>
<dbReference type="InterPro" id="IPR003010">
    <property type="entry name" value="C-N_Hydrolase"/>
</dbReference>
<name>A0A1B9GZL4_9TREE</name>
<proteinExistence type="predicted"/>
<evidence type="ECO:0000259" key="2">
    <source>
        <dbReference type="PROSITE" id="PS50263"/>
    </source>
</evidence>
<feature type="region of interest" description="Disordered" evidence="1">
    <location>
        <begin position="1"/>
        <end position="20"/>
    </location>
</feature>
<dbReference type="SUPFAM" id="SSF56317">
    <property type="entry name" value="Carbon-nitrogen hydrolase"/>
    <property type="match status" value="1"/>
</dbReference>
<dbReference type="STRING" id="1296120.A0A1B9GZL4"/>
<dbReference type="PROSITE" id="PS01227">
    <property type="entry name" value="UPF0012"/>
    <property type="match status" value="1"/>
</dbReference>
<organism evidence="3 4">
    <name type="scientific">Kwoniella heveanensis BCC8398</name>
    <dbReference type="NCBI Taxonomy" id="1296120"/>
    <lineage>
        <taxon>Eukaryota</taxon>
        <taxon>Fungi</taxon>
        <taxon>Dikarya</taxon>
        <taxon>Basidiomycota</taxon>
        <taxon>Agaricomycotina</taxon>
        <taxon>Tremellomycetes</taxon>
        <taxon>Tremellales</taxon>
        <taxon>Cryptococcaceae</taxon>
        <taxon>Kwoniella</taxon>
    </lineage>
</organism>
<accession>A0A1B9GZL4</accession>